<dbReference type="InParanoid" id="A0A1D6ENB5"/>
<proteinExistence type="predicted"/>
<gene>
    <name evidence="2" type="ORF">ZEAMMB73_Zm00001d005486</name>
</gene>
<feature type="region of interest" description="Disordered" evidence="1">
    <location>
        <begin position="352"/>
        <end position="383"/>
    </location>
</feature>
<feature type="compositionally biased region" description="Low complexity" evidence="1">
    <location>
        <begin position="374"/>
        <end position="383"/>
    </location>
</feature>
<dbReference type="EMBL" id="CM007648">
    <property type="protein sequence ID" value="ONM21293.1"/>
    <property type="molecule type" value="Genomic_DNA"/>
</dbReference>
<reference evidence="2" key="1">
    <citation type="submission" date="2015-12" db="EMBL/GenBank/DDBJ databases">
        <title>Update maize B73 reference genome by single molecule sequencing technologies.</title>
        <authorList>
            <consortium name="Maize Genome Sequencing Project"/>
            <person name="Ware D."/>
        </authorList>
    </citation>
    <scope>NUCLEOTIDE SEQUENCE [LARGE SCALE GENOMIC DNA]</scope>
    <source>
        <tissue evidence="2">Seedling</tissue>
    </source>
</reference>
<evidence type="ECO:0000313" key="2">
    <source>
        <dbReference type="EMBL" id="ONM21293.1"/>
    </source>
</evidence>
<accession>A0A1D6ENB5</accession>
<protein>
    <submittedName>
        <fullName evidence="2">Uncharacterized protein</fullName>
    </submittedName>
</protein>
<dbReference type="AlphaFoldDB" id="A0A1D6ENB5"/>
<organism evidence="2">
    <name type="scientific">Zea mays</name>
    <name type="common">Maize</name>
    <dbReference type="NCBI Taxonomy" id="4577"/>
    <lineage>
        <taxon>Eukaryota</taxon>
        <taxon>Viridiplantae</taxon>
        <taxon>Streptophyta</taxon>
        <taxon>Embryophyta</taxon>
        <taxon>Tracheophyta</taxon>
        <taxon>Spermatophyta</taxon>
        <taxon>Magnoliopsida</taxon>
        <taxon>Liliopsida</taxon>
        <taxon>Poales</taxon>
        <taxon>Poaceae</taxon>
        <taxon>PACMAD clade</taxon>
        <taxon>Panicoideae</taxon>
        <taxon>Andropogonodae</taxon>
        <taxon>Andropogoneae</taxon>
        <taxon>Tripsacinae</taxon>
        <taxon>Zea</taxon>
    </lineage>
</organism>
<dbReference type="eggNOG" id="ENOG502R3SK">
    <property type="taxonomic scope" value="Eukaryota"/>
</dbReference>
<name>A0A1D6ENB5_MAIZE</name>
<evidence type="ECO:0000256" key="1">
    <source>
        <dbReference type="SAM" id="MobiDB-lite"/>
    </source>
</evidence>
<dbReference type="PaxDb" id="4577-GRMZM5G861900_P01"/>
<feature type="region of interest" description="Disordered" evidence="1">
    <location>
        <begin position="280"/>
        <end position="329"/>
    </location>
</feature>
<sequence length="435" mass="46950">MEQEYIIQHQQIDPAYTTQQSSITVQRMRCGGDGGIPVGVEQSGRAEVLLRVPPVGRAGGGAAGAEDALVHAVELGPVGLGLRDLLALLRGMVLALEPWLDALVLAIEVVHVHHQVLDDEHVGQRRDRGRGGGAGDLGEAGEAVVVVDVHSLDSSSMTATNAKSNEMFQKTKGSVWIPTAGEPSAPKDCVTRWTWIRGRYDSGLHLGMDLAREILEKNTNTIICEIETWTPHQNNQPHGDAYLEGEILGELSSANSLVVAIWRSISLFFKHCINTKPARVSENQKGKGTPYPDPDLRRHNTKPSRRWSGGQGRHQRGAYDGGGAEDGENARRIHVPSKCLLKILLLRPSWGQGHGEREWRAGQATAGSTRERSGGAPSTGASTSIGLRQLGFQWEGEGAIFLGGGCITGAWTGVGEAAALSGRRRRARWRRAGRE</sequence>